<dbReference type="InterPro" id="IPR020602">
    <property type="entry name" value="GTP_CycHdrlase_I_dom"/>
</dbReference>
<feature type="binding site" evidence="5">
    <location>
        <position position="183"/>
    </location>
    <ligand>
        <name>Zn(2+)</name>
        <dbReference type="ChEBI" id="CHEBI:29105"/>
    </ligand>
</feature>
<protein>
    <recommendedName>
        <fullName evidence="5">GTP cyclohydrolase 1</fullName>
        <ecNumber evidence="5">3.5.4.16</ecNumber>
    </recommendedName>
    <alternativeName>
        <fullName evidence="5">GTP cyclohydrolase I</fullName>
        <shortName evidence="5">GTP-CH-I</shortName>
    </alternativeName>
</protein>
<evidence type="ECO:0000256" key="4">
    <source>
        <dbReference type="ARBA" id="ARBA00022801"/>
    </source>
</evidence>
<dbReference type="EC" id="3.5.4.16" evidence="5"/>
<dbReference type="Pfam" id="PF01227">
    <property type="entry name" value="GTP_cyclohydroI"/>
    <property type="match status" value="1"/>
</dbReference>
<keyword evidence="5" id="KW-0342">GTP-binding</keyword>
<feature type="binding site" evidence="5">
    <location>
        <position position="115"/>
    </location>
    <ligand>
        <name>Zn(2+)</name>
        <dbReference type="ChEBI" id="CHEBI:29105"/>
    </ligand>
</feature>
<dbReference type="PANTHER" id="PTHR11109:SF7">
    <property type="entry name" value="GTP CYCLOHYDROLASE 1"/>
    <property type="match status" value="1"/>
</dbReference>
<keyword evidence="5" id="KW-0547">Nucleotide-binding</keyword>
<evidence type="ECO:0000313" key="8">
    <source>
        <dbReference type="EMBL" id="GAA2125008.1"/>
    </source>
</evidence>
<dbReference type="InterPro" id="IPR001474">
    <property type="entry name" value="GTP_CycHdrlase_I"/>
</dbReference>
<dbReference type="NCBIfam" id="NF006826">
    <property type="entry name" value="PRK09347.1-3"/>
    <property type="match status" value="1"/>
</dbReference>
<comment type="caution">
    <text evidence="8">The sequence shown here is derived from an EMBL/GenBank/DDBJ whole genome shotgun (WGS) entry which is preliminary data.</text>
</comment>
<dbReference type="InterPro" id="IPR043133">
    <property type="entry name" value="GTP-CH-I_C/QueF"/>
</dbReference>
<evidence type="ECO:0000256" key="3">
    <source>
        <dbReference type="ARBA" id="ARBA00022563"/>
    </source>
</evidence>
<keyword evidence="3 5" id="KW-0554">One-carbon metabolism</keyword>
<dbReference type="Gene3D" id="3.30.1130.10">
    <property type="match status" value="1"/>
</dbReference>
<keyword evidence="9" id="KW-1185">Reference proteome</keyword>
<feature type="region of interest" description="Disordered" evidence="6">
    <location>
        <begin position="1"/>
        <end position="23"/>
    </location>
</feature>
<evidence type="ECO:0000256" key="1">
    <source>
        <dbReference type="ARBA" id="ARBA00001052"/>
    </source>
</evidence>
<comment type="similarity">
    <text evidence="5">Belongs to the GTP cyclohydrolase I family.</text>
</comment>
<evidence type="ECO:0000313" key="9">
    <source>
        <dbReference type="Proteomes" id="UP001500575"/>
    </source>
</evidence>
<proteinExistence type="inferred from homology"/>
<dbReference type="Gene3D" id="1.10.286.10">
    <property type="match status" value="1"/>
</dbReference>
<comment type="pathway">
    <text evidence="2 5">Cofactor biosynthesis; 7,8-dihydroneopterin triphosphate biosynthesis; 7,8-dihydroneopterin triphosphate from GTP: step 1/1.</text>
</comment>
<comment type="catalytic activity">
    <reaction evidence="1 5">
        <text>GTP + H2O = 7,8-dihydroneopterin 3'-triphosphate + formate + H(+)</text>
        <dbReference type="Rhea" id="RHEA:17473"/>
        <dbReference type="ChEBI" id="CHEBI:15377"/>
        <dbReference type="ChEBI" id="CHEBI:15378"/>
        <dbReference type="ChEBI" id="CHEBI:15740"/>
        <dbReference type="ChEBI" id="CHEBI:37565"/>
        <dbReference type="ChEBI" id="CHEBI:58462"/>
        <dbReference type="EC" id="3.5.4.16"/>
    </reaction>
</comment>
<feature type="binding site" evidence="5">
    <location>
        <position position="112"/>
    </location>
    <ligand>
        <name>Zn(2+)</name>
        <dbReference type="ChEBI" id="CHEBI:29105"/>
    </ligand>
</feature>
<dbReference type="PROSITE" id="PS00859">
    <property type="entry name" value="GTP_CYCLOHYDROL_1_1"/>
    <property type="match status" value="1"/>
</dbReference>
<evidence type="ECO:0000256" key="6">
    <source>
        <dbReference type="SAM" id="MobiDB-lite"/>
    </source>
</evidence>
<dbReference type="NCBIfam" id="NF006825">
    <property type="entry name" value="PRK09347.1-2"/>
    <property type="match status" value="1"/>
</dbReference>
<accession>A0ABP5K4W5</accession>
<dbReference type="InterPro" id="IPR043134">
    <property type="entry name" value="GTP-CH-I_N"/>
</dbReference>
<dbReference type="SUPFAM" id="SSF55620">
    <property type="entry name" value="Tetrahydrobiopterin biosynthesis enzymes-like"/>
    <property type="match status" value="1"/>
</dbReference>
<dbReference type="EMBL" id="BAAAQQ010000011">
    <property type="protein sequence ID" value="GAA2125008.1"/>
    <property type="molecule type" value="Genomic_DNA"/>
</dbReference>
<keyword evidence="5" id="KW-0479">Metal-binding</keyword>
<evidence type="ECO:0000256" key="5">
    <source>
        <dbReference type="HAMAP-Rule" id="MF_00223"/>
    </source>
</evidence>
<sequence>MTQHRAVEGPSRGNPAVNSSGNPATVLAWRAPVTATQAAPVDLVAAERAAADLLRALGQPIESDGMSETPRRMAQAYAEMLTCDGFDFTTFANAEGYDELVVVQDIPVRSVCEHHMLPFVGVAHLGYLPADRILGLSKFARLVAFYAHRAQTQERLTQQVADHLDRELAPRGVGVVIEAEHTCMSLRGVRAAGTRTVTSALLGTLRTDPASRAEFLSVTRGSGRGR</sequence>
<keyword evidence="5" id="KW-0862">Zinc</keyword>
<dbReference type="PROSITE" id="PS00860">
    <property type="entry name" value="GTP_CYCLOHYDROL_1_2"/>
    <property type="match status" value="1"/>
</dbReference>
<keyword evidence="4 5" id="KW-0378">Hydrolase</keyword>
<dbReference type="Proteomes" id="UP001500575">
    <property type="component" value="Unassembled WGS sequence"/>
</dbReference>
<dbReference type="InterPro" id="IPR018234">
    <property type="entry name" value="GTP_CycHdrlase_I_CS"/>
</dbReference>
<dbReference type="PANTHER" id="PTHR11109">
    <property type="entry name" value="GTP CYCLOHYDROLASE I"/>
    <property type="match status" value="1"/>
</dbReference>
<name>A0ABP5K4W5_9ACTN</name>
<gene>
    <name evidence="8" type="primary">folE_1</name>
    <name evidence="5" type="synonym">folE</name>
    <name evidence="8" type="ORF">GCM10009843_22280</name>
</gene>
<evidence type="ECO:0000259" key="7">
    <source>
        <dbReference type="Pfam" id="PF01227"/>
    </source>
</evidence>
<feature type="domain" description="GTP cyclohydrolase I" evidence="7">
    <location>
        <begin position="47"/>
        <end position="218"/>
    </location>
</feature>
<dbReference type="HAMAP" id="MF_00223">
    <property type="entry name" value="FolE"/>
    <property type="match status" value="1"/>
</dbReference>
<organism evidence="8 9">
    <name type="scientific">Nocardioides bigeumensis</name>
    <dbReference type="NCBI Taxonomy" id="433657"/>
    <lineage>
        <taxon>Bacteria</taxon>
        <taxon>Bacillati</taxon>
        <taxon>Actinomycetota</taxon>
        <taxon>Actinomycetes</taxon>
        <taxon>Propionibacteriales</taxon>
        <taxon>Nocardioidaceae</taxon>
        <taxon>Nocardioides</taxon>
    </lineage>
</organism>
<reference evidence="9" key="1">
    <citation type="journal article" date="2019" name="Int. J. Syst. Evol. Microbiol.">
        <title>The Global Catalogue of Microorganisms (GCM) 10K type strain sequencing project: providing services to taxonomists for standard genome sequencing and annotation.</title>
        <authorList>
            <consortium name="The Broad Institute Genomics Platform"/>
            <consortium name="The Broad Institute Genome Sequencing Center for Infectious Disease"/>
            <person name="Wu L."/>
            <person name="Ma J."/>
        </authorList>
    </citation>
    <scope>NUCLEOTIDE SEQUENCE [LARGE SCALE GENOMIC DNA]</scope>
    <source>
        <strain evidence="9">JCM 16021</strain>
    </source>
</reference>
<evidence type="ECO:0000256" key="2">
    <source>
        <dbReference type="ARBA" id="ARBA00005080"/>
    </source>
</evidence>
<comment type="subunit">
    <text evidence="5">Homopolymer.</text>
</comment>
<dbReference type="NCBIfam" id="TIGR00063">
    <property type="entry name" value="folE"/>
    <property type="match status" value="1"/>
</dbReference>